<name>A0A5B8RYC8_9BURK</name>
<keyword evidence="2" id="KW-0472">Membrane</keyword>
<evidence type="ECO:0000256" key="1">
    <source>
        <dbReference type="SAM" id="MobiDB-lite"/>
    </source>
</evidence>
<gene>
    <name evidence="3" type="ORF">FOZ74_14520</name>
</gene>
<keyword evidence="2" id="KW-0812">Transmembrane</keyword>
<evidence type="ECO:0000256" key="2">
    <source>
        <dbReference type="SAM" id="Phobius"/>
    </source>
</evidence>
<dbReference type="EMBL" id="CP042344">
    <property type="protein sequence ID" value="QEA14143.1"/>
    <property type="molecule type" value="Genomic_DNA"/>
</dbReference>
<dbReference type="AlphaFoldDB" id="A0A5B8RYC8"/>
<keyword evidence="4" id="KW-1185">Reference proteome</keyword>
<accession>A0A5B8RYC8</accession>
<reference evidence="3 4" key="1">
    <citation type="submission" date="2019-07" db="EMBL/GenBank/DDBJ databases">
        <title>Complete genome sequence of Comamonas sp. NLF 7-7 isolated from livestock.</title>
        <authorList>
            <person name="Kim D.H."/>
            <person name="Kim J.G."/>
        </authorList>
    </citation>
    <scope>NUCLEOTIDE SEQUENCE [LARGE SCALE GENOMIC DNA]</scope>
    <source>
        <strain evidence="3 4">NLF 7-7</strain>
    </source>
</reference>
<dbReference type="PANTHER" id="PTHR30438">
    <property type="entry name" value="36 KDA ANTIGEN-RELATED"/>
    <property type="match status" value="1"/>
</dbReference>
<feature type="transmembrane region" description="Helical" evidence="2">
    <location>
        <begin position="32"/>
        <end position="51"/>
    </location>
</feature>
<dbReference type="Gene3D" id="1.10.287.470">
    <property type="entry name" value="Helix hairpin bin"/>
    <property type="match status" value="1"/>
</dbReference>
<dbReference type="OrthoDB" id="9793801at2"/>
<protein>
    <submittedName>
        <fullName evidence="3">HlyD family secretion protein</fullName>
    </submittedName>
</protein>
<dbReference type="Gene3D" id="2.40.50.100">
    <property type="match status" value="1"/>
</dbReference>
<dbReference type="PANTHER" id="PTHR30438:SF2">
    <property type="entry name" value="MEMBRANE PROTEIN"/>
    <property type="match status" value="1"/>
</dbReference>
<proteinExistence type="predicted"/>
<evidence type="ECO:0000313" key="3">
    <source>
        <dbReference type="EMBL" id="QEA14143.1"/>
    </source>
</evidence>
<keyword evidence="2" id="KW-1133">Transmembrane helix</keyword>
<dbReference type="Gene3D" id="2.40.30.170">
    <property type="match status" value="1"/>
</dbReference>
<sequence length="355" mass="37893">MNTHTAPAPATPVSPPAPAPASAAPKAGKLRTLATALVLLGFVIFIAWGLWQASRPAPQQLQGMVDTSQINAATRMTGRVLEVLVHEGEAVTAGQLLARLENPEIRAQEDQAQASLASAEALRERTDTGRREEDVASLKATWQSAQAQADLAAVTARRMQTLFAEQVISAQRRDDAVAAQKASEEMARAAHLQYLKALEGTRAEDKKVAASQVAGAQARLRGAQAISAEMQLLAPASGEVDKIFAHPGEIALPGVPVITLVDLSKLWVALNVREDQFAGIAMGRQLRASIPALGLQDVAFKVSHIRSQGDFATWRATRQSSGYDVKSFEVRAVPVQPVEGLRPGMSVLFAWPQAD</sequence>
<evidence type="ECO:0000313" key="4">
    <source>
        <dbReference type="Proteomes" id="UP000321199"/>
    </source>
</evidence>
<organism evidence="3 4">
    <name type="scientific">Comamonas flocculans</name>
    <dbReference type="NCBI Taxonomy" id="2597701"/>
    <lineage>
        <taxon>Bacteria</taxon>
        <taxon>Pseudomonadati</taxon>
        <taxon>Pseudomonadota</taxon>
        <taxon>Betaproteobacteria</taxon>
        <taxon>Burkholderiales</taxon>
        <taxon>Comamonadaceae</taxon>
        <taxon>Comamonas</taxon>
    </lineage>
</organism>
<dbReference type="KEGG" id="cof:FOZ74_14520"/>
<feature type="compositionally biased region" description="Pro residues" evidence="1">
    <location>
        <begin position="9"/>
        <end position="19"/>
    </location>
</feature>
<feature type="region of interest" description="Disordered" evidence="1">
    <location>
        <begin position="1"/>
        <end position="24"/>
    </location>
</feature>
<dbReference type="RefSeq" id="WP_146913724.1">
    <property type="nucleotide sequence ID" value="NZ_CP042344.1"/>
</dbReference>
<dbReference type="Proteomes" id="UP000321199">
    <property type="component" value="Chromosome"/>
</dbReference>
<dbReference type="SUPFAM" id="SSF111369">
    <property type="entry name" value="HlyD-like secretion proteins"/>
    <property type="match status" value="2"/>
</dbReference>
<dbReference type="GO" id="GO:0005886">
    <property type="term" value="C:plasma membrane"/>
    <property type="evidence" value="ECO:0007669"/>
    <property type="project" value="TreeGrafter"/>
</dbReference>